<accession>A0A6C2TW41</accession>
<dbReference type="AlphaFoldDB" id="A0A6C2TW41"/>
<dbReference type="EMBL" id="CAAHFG010000001">
    <property type="protein sequence ID" value="VGO11829.1"/>
    <property type="molecule type" value="Genomic_DNA"/>
</dbReference>
<evidence type="ECO:0008006" key="3">
    <source>
        <dbReference type="Google" id="ProtNLM"/>
    </source>
</evidence>
<proteinExistence type="predicted"/>
<name>A0A6C2TW41_PONDE</name>
<evidence type="ECO:0000313" key="2">
    <source>
        <dbReference type="Proteomes" id="UP000366872"/>
    </source>
</evidence>
<protein>
    <recommendedName>
        <fullName evidence="3">DUF3606 domain-containing protein</fullName>
    </recommendedName>
</protein>
<dbReference type="RefSeq" id="WP_136077547.1">
    <property type="nucleotide sequence ID" value="NZ_CAAHFG010000001.1"/>
</dbReference>
<organism evidence="1 2">
    <name type="scientific">Pontiella desulfatans</name>
    <dbReference type="NCBI Taxonomy" id="2750659"/>
    <lineage>
        <taxon>Bacteria</taxon>
        <taxon>Pseudomonadati</taxon>
        <taxon>Kiritimatiellota</taxon>
        <taxon>Kiritimatiellia</taxon>
        <taxon>Kiritimatiellales</taxon>
        <taxon>Pontiellaceae</taxon>
        <taxon>Pontiella</taxon>
    </lineage>
</organism>
<dbReference type="InterPro" id="IPR022037">
    <property type="entry name" value="DUF3606"/>
</dbReference>
<sequence>MPTPNDSGRINIRQQYEVQYWTKELDLTAAQLFEIIEAVGDSIDAVRNHVGR</sequence>
<evidence type="ECO:0000313" key="1">
    <source>
        <dbReference type="EMBL" id="VGO11829.1"/>
    </source>
</evidence>
<keyword evidence="2" id="KW-1185">Reference proteome</keyword>
<dbReference type="Pfam" id="PF12244">
    <property type="entry name" value="DUF3606"/>
    <property type="match status" value="1"/>
</dbReference>
<reference evidence="1 2" key="1">
    <citation type="submission" date="2019-04" db="EMBL/GenBank/DDBJ databases">
        <authorList>
            <person name="Van Vliet M D."/>
        </authorList>
    </citation>
    <scope>NUCLEOTIDE SEQUENCE [LARGE SCALE GENOMIC DNA]</scope>
    <source>
        <strain evidence="1 2">F1</strain>
    </source>
</reference>
<dbReference type="Proteomes" id="UP000366872">
    <property type="component" value="Unassembled WGS sequence"/>
</dbReference>
<gene>
    <name evidence="1" type="ORF">PDESU_00376</name>
</gene>